<dbReference type="RefSeq" id="WP_263126211.1">
    <property type="nucleotide sequence ID" value="NZ_CP106753.1"/>
</dbReference>
<evidence type="ECO:0000313" key="3">
    <source>
        <dbReference type="Proteomes" id="UP001061302"/>
    </source>
</evidence>
<name>A0ABY6DR09_9NEIS</name>
<feature type="compositionally biased region" description="Pro residues" evidence="1">
    <location>
        <begin position="78"/>
        <end position="95"/>
    </location>
</feature>
<proteinExistence type="predicted"/>
<feature type="compositionally biased region" description="Polar residues" evidence="1">
    <location>
        <begin position="62"/>
        <end position="77"/>
    </location>
</feature>
<feature type="region of interest" description="Disordered" evidence="1">
    <location>
        <begin position="32"/>
        <end position="95"/>
    </location>
</feature>
<evidence type="ECO:0008006" key="4">
    <source>
        <dbReference type="Google" id="ProtNLM"/>
    </source>
</evidence>
<sequence length="177" mass="18828">MLSRPVLALLAGALLLMAYAWYQEQQASEEAAAAPRRAATGQIGQPVPSPTPARSAEPAATEASQAQGFNLFAQQTWAPPPPPPPPPAKPTPTPVPVAPPLPFVVVGSWHERGADQIIIEANGQQFVLCRRCEALGRIQPGETLLGVYRVDDITRDAITLTFMPLNQQQTLPVGGTP</sequence>
<evidence type="ECO:0000256" key="1">
    <source>
        <dbReference type="SAM" id="MobiDB-lite"/>
    </source>
</evidence>
<dbReference type="EMBL" id="CP106753">
    <property type="protein sequence ID" value="UXY16809.1"/>
    <property type="molecule type" value="Genomic_DNA"/>
</dbReference>
<evidence type="ECO:0000313" key="2">
    <source>
        <dbReference type="EMBL" id="UXY16809.1"/>
    </source>
</evidence>
<accession>A0ABY6DR09</accession>
<keyword evidence="3" id="KW-1185">Reference proteome</keyword>
<gene>
    <name evidence="2" type="ORF">N8I74_07260</name>
</gene>
<protein>
    <recommendedName>
        <fullName evidence="4">Type II secretion system protein GspC N-terminal domain-containing protein</fullName>
    </recommendedName>
</protein>
<organism evidence="2 3">
    <name type="scientific">Chitiniphilus purpureus</name>
    <dbReference type="NCBI Taxonomy" id="2981137"/>
    <lineage>
        <taxon>Bacteria</taxon>
        <taxon>Pseudomonadati</taxon>
        <taxon>Pseudomonadota</taxon>
        <taxon>Betaproteobacteria</taxon>
        <taxon>Neisseriales</taxon>
        <taxon>Chitinibacteraceae</taxon>
        <taxon>Chitiniphilus</taxon>
    </lineage>
</organism>
<dbReference type="Proteomes" id="UP001061302">
    <property type="component" value="Chromosome"/>
</dbReference>
<reference evidence="2" key="1">
    <citation type="submission" date="2022-10" db="EMBL/GenBank/DDBJ databases">
        <title>Chitiniphilus purpureus sp. nov., a novel chitin-degrading bacterium isolated from crawfish pond sediment.</title>
        <authorList>
            <person name="Li K."/>
        </authorList>
    </citation>
    <scope>NUCLEOTIDE SEQUENCE</scope>
    <source>
        <strain evidence="2">CD1</strain>
    </source>
</reference>